<organism evidence="6 7">
    <name type="scientific">Devosia litorisediminis</name>
    <dbReference type="NCBI Taxonomy" id="2829817"/>
    <lineage>
        <taxon>Bacteria</taxon>
        <taxon>Pseudomonadati</taxon>
        <taxon>Pseudomonadota</taxon>
        <taxon>Alphaproteobacteria</taxon>
        <taxon>Hyphomicrobiales</taxon>
        <taxon>Devosiaceae</taxon>
        <taxon>Devosia</taxon>
    </lineage>
</organism>
<evidence type="ECO:0000313" key="7">
    <source>
        <dbReference type="Proteomes" id="UP000678281"/>
    </source>
</evidence>
<evidence type="ECO:0000313" key="6">
    <source>
        <dbReference type="EMBL" id="MBS3847838.1"/>
    </source>
</evidence>
<evidence type="ECO:0000256" key="1">
    <source>
        <dbReference type="ARBA" id="ARBA00001946"/>
    </source>
</evidence>
<dbReference type="PROSITE" id="PS51462">
    <property type="entry name" value="NUDIX"/>
    <property type="match status" value="1"/>
</dbReference>
<dbReference type="AlphaFoldDB" id="A0A942I5P9"/>
<protein>
    <submittedName>
        <fullName evidence="6">NUDIX hydrolase</fullName>
    </submittedName>
</protein>
<dbReference type="GO" id="GO:0046872">
    <property type="term" value="F:metal ion binding"/>
    <property type="evidence" value="ECO:0007669"/>
    <property type="project" value="UniProtKB-KW"/>
</dbReference>
<dbReference type="GO" id="GO:0005737">
    <property type="term" value="C:cytoplasm"/>
    <property type="evidence" value="ECO:0007669"/>
    <property type="project" value="TreeGrafter"/>
</dbReference>
<dbReference type="RefSeq" id="WP_212657429.1">
    <property type="nucleotide sequence ID" value="NZ_JAGXTP010000001.1"/>
</dbReference>
<keyword evidence="2" id="KW-0479">Metal-binding</keyword>
<keyword evidence="3 6" id="KW-0378">Hydrolase</keyword>
<accession>A0A942I5P9</accession>
<dbReference type="InterPro" id="IPR047198">
    <property type="entry name" value="DDP-like_NUDIX"/>
</dbReference>
<feature type="domain" description="Nudix hydrolase" evidence="5">
    <location>
        <begin position="19"/>
        <end position="148"/>
    </location>
</feature>
<dbReference type="Proteomes" id="UP000678281">
    <property type="component" value="Unassembled WGS sequence"/>
</dbReference>
<dbReference type="Pfam" id="PF00293">
    <property type="entry name" value="NUDIX"/>
    <property type="match status" value="1"/>
</dbReference>
<dbReference type="PANTHER" id="PTHR12629">
    <property type="entry name" value="DIPHOSPHOINOSITOL POLYPHOSPHATE PHOSPHOHYDROLASE"/>
    <property type="match status" value="1"/>
</dbReference>
<dbReference type="EMBL" id="JAGXTP010000001">
    <property type="protein sequence ID" value="MBS3847838.1"/>
    <property type="molecule type" value="Genomic_DNA"/>
</dbReference>
<reference evidence="6" key="1">
    <citation type="submission" date="2021-04" db="EMBL/GenBank/DDBJ databases">
        <title>Devosia litorisediminis sp. nov., isolated from a sand dune.</title>
        <authorList>
            <person name="Park S."/>
            <person name="Yoon J.-H."/>
        </authorList>
    </citation>
    <scope>NUCLEOTIDE SEQUENCE</scope>
    <source>
        <strain evidence="6">BSSL-BM10</strain>
    </source>
</reference>
<dbReference type="InterPro" id="IPR015797">
    <property type="entry name" value="NUDIX_hydrolase-like_dom_sf"/>
</dbReference>
<dbReference type="GO" id="GO:0016462">
    <property type="term" value="F:pyrophosphatase activity"/>
    <property type="evidence" value="ECO:0007669"/>
    <property type="project" value="InterPro"/>
</dbReference>
<comment type="cofactor">
    <cofactor evidence="1">
        <name>Mg(2+)</name>
        <dbReference type="ChEBI" id="CHEBI:18420"/>
    </cofactor>
</comment>
<gene>
    <name evidence="6" type="ORF">KD146_03915</name>
</gene>
<name>A0A942I5P9_9HYPH</name>
<keyword evidence="7" id="KW-1185">Reference proteome</keyword>
<evidence type="ECO:0000256" key="3">
    <source>
        <dbReference type="ARBA" id="ARBA00022801"/>
    </source>
</evidence>
<evidence type="ECO:0000259" key="5">
    <source>
        <dbReference type="PROSITE" id="PS51462"/>
    </source>
</evidence>
<evidence type="ECO:0000256" key="2">
    <source>
        <dbReference type="ARBA" id="ARBA00022723"/>
    </source>
</evidence>
<dbReference type="Gene3D" id="3.90.79.10">
    <property type="entry name" value="Nucleoside Triphosphate Pyrophosphohydrolase"/>
    <property type="match status" value="1"/>
</dbReference>
<evidence type="ECO:0000256" key="4">
    <source>
        <dbReference type="ARBA" id="ARBA00022842"/>
    </source>
</evidence>
<keyword evidence="4" id="KW-0460">Magnesium</keyword>
<sequence>MFKNFLRNWSPKVETPAEYRQAGALPYALIDGRLSVLLITSRRNGRWIFPKGAIEPNMSPSESAAMEALEEAGVVGKIEDTPIGSYRTGSDIDGSALVDVEIYPMLVETQLDTWKEQDQRLRHWAVMSEAQRLLVDPALRRIAKSLAKRVG</sequence>
<dbReference type="InterPro" id="IPR000086">
    <property type="entry name" value="NUDIX_hydrolase_dom"/>
</dbReference>
<dbReference type="CDD" id="cd04666">
    <property type="entry name" value="NUDIX_DIPP2_like_Nudt4"/>
    <property type="match status" value="1"/>
</dbReference>
<proteinExistence type="predicted"/>
<comment type="caution">
    <text evidence="6">The sequence shown here is derived from an EMBL/GenBank/DDBJ whole genome shotgun (WGS) entry which is preliminary data.</text>
</comment>
<dbReference type="SUPFAM" id="SSF55811">
    <property type="entry name" value="Nudix"/>
    <property type="match status" value="1"/>
</dbReference>
<dbReference type="PANTHER" id="PTHR12629:SF0">
    <property type="entry name" value="DIPHOSPHOINOSITOL-POLYPHOSPHATE DIPHOSPHATASE"/>
    <property type="match status" value="1"/>
</dbReference>